<sequence>MHPSNLLLALAPLLLALAGCGDGNARVTTVGDCEVVVERSVCLPSMPTPLCYAEAFVAVRKTPACLKAPS</sequence>
<feature type="chain" id="PRO_5045709517" description="Lipoprotein" evidence="1">
    <location>
        <begin position="26"/>
        <end position="70"/>
    </location>
</feature>
<organism evidence="2 3">
    <name type="scientific">Methylobacterium iners</name>
    <dbReference type="NCBI Taxonomy" id="418707"/>
    <lineage>
        <taxon>Bacteria</taxon>
        <taxon>Pseudomonadati</taxon>
        <taxon>Pseudomonadota</taxon>
        <taxon>Alphaproteobacteria</taxon>
        <taxon>Hyphomicrobiales</taxon>
        <taxon>Methylobacteriaceae</taxon>
        <taxon>Methylobacterium</taxon>
    </lineage>
</organism>
<keyword evidence="1" id="KW-0732">Signal</keyword>
<evidence type="ECO:0000313" key="2">
    <source>
        <dbReference type="EMBL" id="GJD97454.1"/>
    </source>
</evidence>
<accession>A0ABQ4S6E3</accession>
<evidence type="ECO:0000313" key="3">
    <source>
        <dbReference type="Proteomes" id="UP001055125"/>
    </source>
</evidence>
<name>A0ABQ4S6E3_9HYPH</name>
<comment type="caution">
    <text evidence="2">The sequence shown here is derived from an EMBL/GenBank/DDBJ whole genome shotgun (WGS) entry which is preliminary data.</text>
</comment>
<protein>
    <recommendedName>
        <fullName evidence="4">Lipoprotein</fullName>
    </recommendedName>
</protein>
<reference evidence="2" key="2">
    <citation type="submission" date="2021-08" db="EMBL/GenBank/DDBJ databases">
        <authorList>
            <person name="Tani A."/>
            <person name="Ola A."/>
            <person name="Ogura Y."/>
            <person name="Katsura K."/>
            <person name="Hayashi T."/>
        </authorList>
    </citation>
    <scope>NUCLEOTIDE SEQUENCE</scope>
    <source>
        <strain evidence="2">DSM 19015</strain>
    </source>
</reference>
<feature type="signal peptide" evidence="1">
    <location>
        <begin position="1"/>
        <end position="25"/>
    </location>
</feature>
<proteinExistence type="predicted"/>
<dbReference type="RefSeq" id="WP_238246515.1">
    <property type="nucleotide sequence ID" value="NZ_BPQP01000089.1"/>
</dbReference>
<dbReference type="EMBL" id="BPQP01000089">
    <property type="protein sequence ID" value="GJD97454.1"/>
    <property type="molecule type" value="Genomic_DNA"/>
</dbReference>
<evidence type="ECO:0008006" key="4">
    <source>
        <dbReference type="Google" id="ProtNLM"/>
    </source>
</evidence>
<keyword evidence="3" id="KW-1185">Reference proteome</keyword>
<dbReference type="Proteomes" id="UP001055125">
    <property type="component" value="Unassembled WGS sequence"/>
</dbReference>
<gene>
    <name evidence="2" type="ORF">OCOJLMKI_4685</name>
</gene>
<reference evidence="2" key="1">
    <citation type="journal article" date="2021" name="Front. Microbiol.">
        <title>Comprehensive Comparative Genomics and Phenotyping of Methylobacterium Species.</title>
        <authorList>
            <person name="Alessa O."/>
            <person name="Ogura Y."/>
            <person name="Fujitani Y."/>
            <person name="Takami H."/>
            <person name="Hayashi T."/>
            <person name="Sahin N."/>
            <person name="Tani A."/>
        </authorList>
    </citation>
    <scope>NUCLEOTIDE SEQUENCE</scope>
    <source>
        <strain evidence="2">DSM 19015</strain>
    </source>
</reference>
<evidence type="ECO:0000256" key="1">
    <source>
        <dbReference type="SAM" id="SignalP"/>
    </source>
</evidence>